<dbReference type="RefSeq" id="WP_162425364.1">
    <property type="nucleotide sequence ID" value="NZ_WVIE01000042.1"/>
</dbReference>
<reference evidence="1" key="1">
    <citation type="submission" date="2019-12" db="EMBL/GenBank/DDBJ databases">
        <title>High-Quality draft genome sequences of three cyanobacteria isolated from the limestone walls of the Old Cathedral of Coimbra.</title>
        <authorList>
            <person name="Tiago I."/>
            <person name="Soares F."/>
            <person name="Portugal A."/>
        </authorList>
    </citation>
    <scope>NUCLEOTIDE SEQUENCE</scope>
    <source>
        <strain evidence="1">A</strain>
    </source>
</reference>
<accession>A0A8J7ZBE4</accession>
<keyword evidence="2" id="KW-1185">Reference proteome</keyword>
<evidence type="ECO:0000313" key="2">
    <source>
        <dbReference type="Proteomes" id="UP000646053"/>
    </source>
</evidence>
<dbReference type="Proteomes" id="UP000646053">
    <property type="component" value="Unassembled WGS sequence"/>
</dbReference>
<dbReference type="EMBL" id="WVIE01000042">
    <property type="protein sequence ID" value="NDJ19843.1"/>
    <property type="molecule type" value="Genomic_DNA"/>
</dbReference>
<organism evidence="1 2">
    <name type="scientific">Myxacorys almedinensis A</name>
    <dbReference type="NCBI Taxonomy" id="2690445"/>
    <lineage>
        <taxon>Bacteria</taxon>
        <taxon>Bacillati</taxon>
        <taxon>Cyanobacteriota</taxon>
        <taxon>Cyanophyceae</taxon>
        <taxon>Leptolyngbyales</taxon>
        <taxon>Leptolyngbyaceae</taxon>
        <taxon>Myxacorys</taxon>
        <taxon>Myxacorys almedinensis</taxon>
    </lineage>
</organism>
<comment type="caution">
    <text evidence="1">The sequence shown here is derived from an EMBL/GenBank/DDBJ whole genome shotgun (WGS) entry which is preliminary data.</text>
</comment>
<sequence>MLVSTQTTSKIENLAKLYLESKSVQISDSTQQELCDWLMQEFRQTPLNPQFSDDLRYQNAAEMFADIEQGHLWVSAEEGYDNSIYPNPFYGFAFLVMHDYDHYINQSDWSLEGEITAYKAAASRAPSLEIQKILYSQIVLRAAAYLKLGHAPEAKTVFP</sequence>
<gene>
    <name evidence="1" type="ORF">GS601_21570</name>
</gene>
<proteinExistence type="predicted"/>
<name>A0A8J7ZBE4_9CYAN</name>
<evidence type="ECO:0000313" key="1">
    <source>
        <dbReference type="EMBL" id="NDJ19843.1"/>
    </source>
</evidence>
<protein>
    <submittedName>
        <fullName evidence="1">Transposase</fullName>
    </submittedName>
</protein>
<dbReference type="AlphaFoldDB" id="A0A8J7ZBE4"/>